<reference evidence="2" key="1">
    <citation type="journal article" date="2023" name="G3 (Bethesda)">
        <title>Genome assembly and association tests identify interacting loci associated with vigor, precocity, and sex in interspecific pistachio rootstocks.</title>
        <authorList>
            <person name="Palmer W."/>
            <person name="Jacygrad E."/>
            <person name="Sagayaradj S."/>
            <person name="Cavanaugh K."/>
            <person name="Han R."/>
            <person name="Bertier L."/>
            <person name="Beede B."/>
            <person name="Kafkas S."/>
            <person name="Golino D."/>
            <person name="Preece J."/>
            <person name="Michelmore R."/>
        </authorList>
    </citation>
    <scope>NUCLEOTIDE SEQUENCE [LARGE SCALE GENOMIC DNA]</scope>
</reference>
<dbReference type="Proteomes" id="UP001163603">
    <property type="component" value="Chromosome 14"/>
</dbReference>
<organism evidence="1 2">
    <name type="scientific">Pistacia integerrima</name>
    <dbReference type="NCBI Taxonomy" id="434235"/>
    <lineage>
        <taxon>Eukaryota</taxon>
        <taxon>Viridiplantae</taxon>
        <taxon>Streptophyta</taxon>
        <taxon>Embryophyta</taxon>
        <taxon>Tracheophyta</taxon>
        <taxon>Spermatophyta</taxon>
        <taxon>Magnoliopsida</taxon>
        <taxon>eudicotyledons</taxon>
        <taxon>Gunneridae</taxon>
        <taxon>Pentapetalae</taxon>
        <taxon>rosids</taxon>
        <taxon>malvids</taxon>
        <taxon>Sapindales</taxon>
        <taxon>Anacardiaceae</taxon>
        <taxon>Pistacia</taxon>
    </lineage>
</organism>
<gene>
    <name evidence="1" type="ORF">Pint_33078</name>
</gene>
<protein>
    <submittedName>
        <fullName evidence="1">Uncharacterized protein</fullName>
    </submittedName>
</protein>
<comment type="caution">
    <text evidence="1">The sequence shown here is derived from an EMBL/GenBank/DDBJ whole genome shotgun (WGS) entry which is preliminary data.</text>
</comment>
<keyword evidence="2" id="KW-1185">Reference proteome</keyword>
<name>A0ACC0XAK0_9ROSI</name>
<evidence type="ECO:0000313" key="2">
    <source>
        <dbReference type="Proteomes" id="UP001163603"/>
    </source>
</evidence>
<evidence type="ECO:0000313" key="1">
    <source>
        <dbReference type="EMBL" id="KAJ0011489.1"/>
    </source>
</evidence>
<accession>A0ACC0XAK0</accession>
<sequence length="122" mass="13958">MHEFIISLICLYIISFSSTNEVINLITLIESFHDSNIVLIHILQNDKTKSTTTMQFLKNDRTKSTTANAIPQNGGEKLKMLKSNKRDWCKHNTSSQPQSVIHNKLTTTIKFSIQFVLCLFIT</sequence>
<dbReference type="EMBL" id="CM047749">
    <property type="protein sequence ID" value="KAJ0011489.1"/>
    <property type="molecule type" value="Genomic_DNA"/>
</dbReference>
<proteinExistence type="predicted"/>